<evidence type="ECO:0000259" key="3">
    <source>
        <dbReference type="Pfam" id="PF25794"/>
    </source>
</evidence>
<feature type="domain" description="Protein NO VEIN C-terminal" evidence="2">
    <location>
        <begin position="2619"/>
        <end position="2704"/>
    </location>
</feature>
<feature type="region of interest" description="Disordered" evidence="1">
    <location>
        <begin position="445"/>
        <end position="467"/>
    </location>
</feature>
<gene>
    <name evidence="4" type="ORF">TorRG33x02_093400</name>
</gene>
<dbReference type="GO" id="GO:0010305">
    <property type="term" value="P:leaf vascular tissue pattern formation"/>
    <property type="evidence" value="ECO:0007669"/>
    <property type="project" value="TreeGrafter"/>
</dbReference>
<evidence type="ECO:0000256" key="1">
    <source>
        <dbReference type="SAM" id="MobiDB-lite"/>
    </source>
</evidence>
<dbReference type="Pfam" id="PF13020">
    <property type="entry name" value="NOV_C"/>
    <property type="match status" value="1"/>
</dbReference>
<dbReference type="Gene3D" id="3.30.565.10">
    <property type="entry name" value="Histidine kinase-like ATPase, C-terminal domain"/>
    <property type="match status" value="1"/>
</dbReference>
<dbReference type="GO" id="GO:0016301">
    <property type="term" value="F:kinase activity"/>
    <property type="evidence" value="ECO:0007669"/>
    <property type="project" value="UniProtKB-KW"/>
</dbReference>
<dbReference type="InterPro" id="IPR036890">
    <property type="entry name" value="HATPase_C_sf"/>
</dbReference>
<evidence type="ECO:0000313" key="5">
    <source>
        <dbReference type="Proteomes" id="UP000237000"/>
    </source>
</evidence>
<comment type="caution">
    <text evidence="4">The sequence shown here is derived from an EMBL/GenBank/DDBJ whole genome shotgun (WGS) entry which is preliminary data.</text>
</comment>
<dbReference type="FunCoup" id="A0A2P5FAL6">
    <property type="interactions" value="346"/>
</dbReference>
<name>A0A2P5FAL6_TREOI</name>
<dbReference type="PANTHER" id="PTHR32387">
    <property type="entry name" value="WU:FJ29H11"/>
    <property type="match status" value="1"/>
</dbReference>
<feature type="region of interest" description="Disordered" evidence="1">
    <location>
        <begin position="1"/>
        <end position="21"/>
    </location>
</feature>
<evidence type="ECO:0000259" key="2">
    <source>
        <dbReference type="Pfam" id="PF13020"/>
    </source>
</evidence>
<feature type="region of interest" description="Disordered" evidence="1">
    <location>
        <begin position="394"/>
        <end position="419"/>
    </location>
</feature>
<feature type="domain" description="Sacsin/Nov" evidence="3">
    <location>
        <begin position="1168"/>
        <end position="1353"/>
    </location>
</feature>
<accession>A0A2P5FAL6</accession>
<dbReference type="Pfam" id="PF25794">
    <property type="entry name" value="SACS"/>
    <property type="match status" value="1"/>
</dbReference>
<dbReference type="Proteomes" id="UP000237000">
    <property type="component" value="Unassembled WGS sequence"/>
</dbReference>
<reference evidence="5" key="1">
    <citation type="submission" date="2016-06" db="EMBL/GenBank/DDBJ databases">
        <title>Parallel loss of symbiosis genes in relatives of nitrogen-fixing non-legume Parasponia.</title>
        <authorList>
            <person name="Van Velzen R."/>
            <person name="Holmer R."/>
            <person name="Bu F."/>
            <person name="Rutten L."/>
            <person name="Van Zeijl A."/>
            <person name="Liu W."/>
            <person name="Santuari L."/>
            <person name="Cao Q."/>
            <person name="Sharma T."/>
            <person name="Shen D."/>
            <person name="Roswanjaya Y."/>
            <person name="Wardhani T."/>
            <person name="Kalhor M.S."/>
            <person name="Jansen J."/>
            <person name="Van den Hoogen J."/>
            <person name="Gungor B."/>
            <person name="Hartog M."/>
            <person name="Hontelez J."/>
            <person name="Verver J."/>
            <person name="Yang W.-C."/>
            <person name="Schijlen E."/>
            <person name="Repin R."/>
            <person name="Schilthuizen M."/>
            <person name="Schranz E."/>
            <person name="Heidstra R."/>
            <person name="Miyata K."/>
            <person name="Fedorova E."/>
            <person name="Kohlen W."/>
            <person name="Bisseling T."/>
            <person name="Smit S."/>
            <person name="Geurts R."/>
        </authorList>
    </citation>
    <scope>NUCLEOTIDE SEQUENCE [LARGE SCALE GENOMIC DNA]</scope>
    <source>
        <strain evidence="5">cv. RG33-2</strain>
    </source>
</reference>
<feature type="compositionally biased region" description="Basic residues" evidence="1">
    <location>
        <begin position="403"/>
        <end position="416"/>
    </location>
</feature>
<keyword evidence="4" id="KW-0418">Kinase</keyword>
<feature type="compositionally biased region" description="Low complexity" evidence="1">
    <location>
        <begin position="9"/>
        <end position="21"/>
    </location>
</feature>
<protein>
    <submittedName>
        <fullName evidence="4">Histidine kinase-like ATPase, C-terminal domain containing protein</fullName>
    </submittedName>
</protein>
<dbReference type="NCBIfam" id="NF047352">
    <property type="entry name" value="P_loop_sacsin"/>
    <property type="match status" value="1"/>
</dbReference>
<organism evidence="4 5">
    <name type="scientific">Trema orientale</name>
    <name type="common">Charcoal tree</name>
    <name type="synonym">Celtis orientalis</name>
    <dbReference type="NCBI Taxonomy" id="63057"/>
    <lineage>
        <taxon>Eukaryota</taxon>
        <taxon>Viridiplantae</taxon>
        <taxon>Streptophyta</taxon>
        <taxon>Embryophyta</taxon>
        <taxon>Tracheophyta</taxon>
        <taxon>Spermatophyta</taxon>
        <taxon>Magnoliopsida</taxon>
        <taxon>eudicotyledons</taxon>
        <taxon>Gunneridae</taxon>
        <taxon>Pentapetalae</taxon>
        <taxon>rosids</taxon>
        <taxon>fabids</taxon>
        <taxon>Rosales</taxon>
        <taxon>Cannabaceae</taxon>
        <taxon>Trema</taxon>
    </lineage>
</organism>
<dbReference type="SUPFAM" id="SSF55874">
    <property type="entry name" value="ATPase domain of HSP90 chaperone/DNA topoisomerase II/histidine kinase"/>
    <property type="match status" value="1"/>
</dbReference>
<evidence type="ECO:0000313" key="4">
    <source>
        <dbReference type="EMBL" id="PON94827.1"/>
    </source>
</evidence>
<feature type="compositionally biased region" description="Acidic residues" evidence="1">
    <location>
        <begin position="454"/>
        <end position="467"/>
    </location>
</feature>
<keyword evidence="4" id="KW-0808">Transferase</keyword>
<dbReference type="STRING" id="63057.A0A2P5FAL6"/>
<dbReference type="GO" id="GO:0009793">
    <property type="term" value="P:embryo development ending in seed dormancy"/>
    <property type="evidence" value="ECO:0007669"/>
    <property type="project" value="TreeGrafter"/>
</dbReference>
<dbReference type="PANTHER" id="PTHR32387:SF0">
    <property type="entry name" value="PROTEIN NO VEIN"/>
    <property type="match status" value="1"/>
</dbReference>
<dbReference type="InterPro" id="IPR052957">
    <property type="entry name" value="Auxin_embryo_med"/>
</dbReference>
<dbReference type="GO" id="GO:0048364">
    <property type="term" value="P:root development"/>
    <property type="evidence" value="ECO:0007669"/>
    <property type="project" value="TreeGrafter"/>
</dbReference>
<dbReference type="OrthoDB" id="1262810at2759"/>
<dbReference type="InterPro" id="IPR058210">
    <property type="entry name" value="SACS/Nov_dom"/>
</dbReference>
<proteinExistence type="predicted"/>
<keyword evidence="5" id="KW-1185">Reference proteome</keyword>
<dbReference type="InParanoid" id="A0A2P5FAL6"/>
<dbReference type="InterPro" id="IPR024975">
    <property type="entry name" value="NOV_C"/>
</dbReference>
<sequence length="2739" mass="307142">MDGRHWGWPRPLSSSSQPLNPNFPIQNPANLYYQEVAFQPQNLHHRHQWQHRGPNPGFLPTFPVQNPPGFHAPAFQFQSPPQNSIDKVDKAVEKARRDFVAAGKTVSAWPVAQAALLALQVDSWSSLGFRMQEVPSLNNIILVEGKVNSFIHCFVAVRKILSLYDLEVAICNNEGVEKFEDLALGPFVRHPLVLHYFSVNSDASQVFKITTEEIILLLSEFGRVCKYRNVKVEEFLDFIAEKRSVARKEELGIRIQNLGLNVSFIVKAMTLETAERRKFQKLVKRNGSQRKERPLFSSQKTDLDERFNAISQRVESFSTVHKDFCGKHTRFFSSSSEDEFNDDCVHEDDSDYATDTHINLSSQPVKSSDRPSTCPYPSATEEMARLGLICESKDHMSPASGSQKHHKSSGSVKKKRKSEELNKINSALHKLRKIDKVGLDVLVDDGKGPKEGSDINEDDSSATEDDFSVTDDSMRMFIAIWKDRCRGVNVGQVLKRMLRFYKVRDQKRMISMFSCYPFIGILNVAVSSIKLGMWDSIYDTVQAISQFDISKPLINDNVEYERIDVEPSMKDAPVTSEPIAEQSLGASVEDIIRKVAAYVKLDHEISINGISLLENSFGILRYLSNCERWLADQFCVKEFKSLGYGDFILFLEKYTSLLPQELCKLLTGDVSEKSPLEVRMMHHQLVLILSQASNNLWENKNITMQDISSLLMRQFPFISFKIVANGSLKDFLSMEMKDKTGVISKSVIFSFTLCTSNVTESSAGNKTDLVKRTSLSSVNDQDVRSHDSVTCKDAIEVLLKAPMLSDLNLWSHWDLIFAPSLGPLVPWLLKEVKTDELLCLVTRDAKVVRIDPSATIDSFLEAAIQGSSFQTAVKLLSLFSVLGGEKNVPISLLKCHAQHAFKVIFNNSIETADSNGCGNSLFNGKVFCKERMIREVTTANFNSQLQNNLSKMNIAVSAISRFVLDCLCYLPTEIRVFAADVFLSGMQSLVKDAATSILFECNQTDQHLMLHEIGLTLGIVEWINDYHAFSKDSRNLSLNEASCLKAKRSNRKSGSIHQQDLLDKFSTSEEGNKDASVRSDEQSGKFTQVSAAINDAEVSDYGIGSSRGSLPFSELNDDAALVIESIRKEEFGLDSSLSNVENGMLKKQHARLGRALHCLSQELYSQDSHFLLELVQNADDNIYPENVEPTLTFILQDSGIIVLNNEQGFSARNIRALCDIGNSTKKGSNAGYIGQKGIGFKSVFRITDAPEIHSNGFHVKFDISEGQIGFVLPTVIPPCNLNLIRRLASTGSSALDFDHCNTCIVLPFRSRLSERLSEGTVMKSIMMMFSDLHPSLLLFLHRLQCIKFRNLLEDSLIVMRKEIVGHGIINVSHGKEKMTWLVVSEKLRADFIRSDVQMTEISVAFTLQELADGGYSPHLSQQPVFAFLPLRTYGLKFILQGDFVLPSSREEVDGNSPWNQWLLSEFPALFVKAERAFCDLPCFKDNPGKAVSAFMSFVPLVGEVHGFFSSLPRMIISRLRMSNCLLLEGGNSKWVPPCKVLRGWNEQAHSILPVGLLHEHLGLGFLDKHIVLSDSLARTLGVEEYGPKIIVQVISSLCRTESGLESMGMGWLSSCLIELYTMSVHFSSRTVLDSEVELDCVDNLRRIPFIPLSNGTYSAVDDGTIWLHFDASSSGFDGEHGIESFPNLYAKLRIVSPAFLSASSVDGSQTDPTLSDKLTLMLYKIGVQRLSAHEIIKVHILPAISDETITDKDKNLMTEYVCFVMSHLQFSCPDCLGEREYIMSQLQNRAYILTNYGYKRPAEVSIHFSEEFGNPVNINKLIEAVDVKWHEVDISYLKHPITKALPSGVIKWREFFQGIGITDFVKVVQVENSVEDISQVLFKHLMSEGDLISHGSIVIDWESHELVDLLSILSRNGNRKNCEYLLEVLDKLWDSCFSDKSTGYFTSKTVLDSKPFRSSFIRTISGVQWVVSTMDDKLHYPKDLYYDCDAVRSVFGASAPYASPKVKSGKLASDIGFKTEVTLEDVYEVLKTWRCKTPFMASVTQMSKLYAFIWHEVAVSKKFAEEFHSEPCIFVPYASSLSHEDVVSGKFLSPDEVFWHDSTGAMDQMKEMHPQCTLTSVAPGPLNKTLCNIYPGLRDFFIDVCGVHENPPLPSYLQILQQLSSVTLPSQSAKAVFQVLVKWTNGLKSELSTEDIAYLKDSLRKVECTVLPTIQDKWVSLHPSFGLVCWCDDKRLKKHFKHMDGIDFLHLGELSKDDKEVMKTKVSVLMRALGIPALSEVVSREAIYYGVADSSFKASLMNWVLPYAQRYLSAVHPDKYFQLKQSGFNTINSLQVVVVEQLFYRNVIKSCGSTSEKRVKSKCLLQGNTLYTTQESDAHALFMELSRLFFDGNPELHMANFLHMITTMAESGSSEDQTEFFILNSQKVPKLPDGESVWSLASVSSFAEGDKIVQSNFSSKEMKEQKTSKLKEKSAISSNWPPANWKNAPGFDYACSGGLKTQPSIAEPNCGSQKKKEDSRLAIDHTYNDIPMSIDNEWTIEDDAAATSTALVLPDLKRLVEHSGNGYNQTDFGITKELDPIGLNHAPETGKSGSSQIYKRDQIRIGTPNAQAILTGRLGEHLANKYFIGKAGKRAVKWVNEHNETGLPYDIVVADRKTGEEFIEVKATISPRKNWLKITMREWQFAIDKGEAFSLAHVVLLENNVARVSVFKNPVKLLQQGKLHLVVVLPTEQEFSVVS</sequence>
<dbReference type="EMBL" id="JXTC01000048">
    <property type="protein sequence ID" value="PON94827.1"/>
    <property type="molecule type" value="Genomic_DNA"/>
</dbReference>
<dbReference type="GO" id="GO:0005634">
    <property type="term" value="C:nucleus"/>
    <property type="evidence" value="ECO:0007669"/>
    <property type="project" value="TreeGrafter"/>
</dbReference>